<proteinExistence type="predicted"/>
<dbReference type="GO" id="GO:0030159">
    <property type="term" value="F:signaling receptor complex adaptor activity"/>
    <property type="evidence" value="ECO:0007669"/>
    <property type="project" value="TreeGrafter"/>
</dbReference>
<dbReference type="GO" id="GO:0016192">
    <property type="term" value="P:vesicle-mediated transport"/>
    <property type="evidence" value="ECO:0007669"/>
    <property type="project" value="TreeGrafter"/>
</dbReference>
<dbReference type="GO" id="GO:0019894">
    <property type="term" value="F:kinesin binding"/>
    <property type="evidence" value="ECO:0007669"/>
    <property type="project" value="TreeGrafter"/>
</dbReference>
<protein>
    <submittedName>
        <fullName evidence="1">Uncharacterized protein</fullName>
    </submittedName>
</protein>
<comment type="caution">
    <text evidence="1">The sequence shown here is derived from an EMBL/GenBank/DDBJ whole genome shotgun (WGS) entry which is preliminary data.</text>
</comment>
<reference evidence="1" key="1">
    <citation type="submission" date="2020-03" db="EMBL/GenBank/DDBJ databases">
        <authorList>
            <person name="Chebbi M.A."/>
            <person name="Drezen J.M."/>
        </authorList>
    </citation>
    <scope>NUCLEOTIDE SEQUENCE</scope>
    <source>
        <tissue evidence="1">Whole body</tissue>
    </source>
</reference>
<dbReference type="GO" id="GO:0005078">
    <property type="term" value="F:MAP-kinase scaffold activity"/>
    <property type="evidence" value="ECO:0007669"/>
    <property type="project" value="InterPro"/>
</dbReference>
<name>A0A8J5V6K2_9HYME</name>
<organism evidence="1 2">
    <name type="scientific">Cotesia typhae</name>
    <dbReference type="NCBI Taxonomy" id="2053667"/>
    <lineage>
        <taxon>Eukaryota</taxon>
        <taxon>Metazoa</taxon>
        <taxon>Ecdysozoa</taxon>
        <taxon>Arthropoda</taxon>
        <taxon>Hexapoda</taxon>
        <taxon>Insecta</taxon>
        <taxon>Pterygota</taxon>
        <taxon>Neoptera</taxon>
        <taxon>Endopterygota</taxon>
        <taxon>Hymenoptera</taxon>
        <taxon>Apocrita</taxon>
        <taxon>Ichneumonoidea</taxon>
        <taxon>Braconidae</taxon>
        <taxon>Microgastrinae</taxon>
        <taxon>Cotesia</taxon>
    </lineage>
</organism>
<dbReference type="Proteomes" id="UP000729913">
    <property type="component" value="Unassembled WGS sequence"/>
</dbReference>
<sequence length="113" mass="11816">MLGAGGSLAVSRVLSVGSKSDAPGVGVRVFASEHGVTPGSFVPYCSMAHAQLSFHGHRDAVKMFVAVPGHGGDGDETEEGLERTNVTVASHEEHSEQSHLIVWQVQSPIQING</sequence>
<gene>
    <name evidence="1" type="ORF">G9C98_001405</name>
</gene>
<keyword evidence="2" id="KW-1185">Reference proteome</keyword>
<dbReference type="EMBL" id="JAAOIC020000053">
    <property type="protein sequence ID" value="KAG8035749.1"/>
    <property type="molecule type" value="Genomic_DNA"/>
</dbReference>
<dbReference type="OrthoDB" id="10256043at2759"/>
<dbReference type="AlphaFoldDB" id="A0A8J5V6K2"/>
<dbReference type="GO" id="GO:0005737">
    <property type="term" value="C:cytoplasm"/>
    <property type="evidence" value="ECO:0007669"/>
    <property type="project" value="TreeGrafter"/>
</dbReference>
<dbReference type="InterPro" id="IPR039911">
    <property type="entry name" value="JIP3/JIP4"/>
</dbReference>
<dbReference type="GO" id="GO:0008432">
    <property type="term" value="F:JUN kinase binding"/>
    <property type="evidence" value="ECO:0007669"/>
    <property type="project" value="TreeGrafter"/>
</dbReference>
<reference evidence="1" key="2">
    <citation type="submission" date="2021-04" db="EMBL/GenBank/DDBJ databases">
        <title>Genome-wide patterns of bracovirus chromosomal integration into multiple host tissues during parasitism.</title>
        <authorList>
            <person name="Chebbi M.A.C."/>
        </authorList>
    </citation>
    <scope>NUCLEOTIDE SEQUENCE</scope>
    <source>
        <tissue evidence="1">Whole body</tissue>
    </source>
</reference>
<evidence type="ECO:0000313" key="2">
    <source>
        <dbReference type="Proteomes" id="UP000729913"/>
    </source>
</evidence>
<accession>A0A8J5V6K2</accession>
<dbReference type="PANTHER" id="PTHR13886:SF4">
    <property type="entry name" value="JNK-INTERACTING PROTEIN 3"/>
    <property type="match status" value="1"/>
</dbReference>
<evidence type="ECO:0000313" key="1">
    <source>
        <dbReference type="EMBL" id="KAG8035749.1"/>
    </source>
</evidence>
<dbReference type="PANTHER" id="PTHR13886">
    <property type="entry name" value="JNK/SAPK-ASSOCIATED PROTEIN"/>
    <property type="match status" value="1"/>
</dbReference>